<evidence type="ECO:0000313" key="2">
    <source>
        <dbReference type="Proteomes" id="UP000512167"/>
    </source>
</evidence>
<dbReference type="EMBL" id="CP051151">
    <property type="protein sequence ID" value="QLY40081.1"/>
    <property type="molecule type" value="Genomic_DNA"/>
</dbReference>
<dbReference type="RefSeq" id="WP_312032579.1">
    <property type="nucleotide sequence ID" value="NZ_CP051151.1"/>
</dbReference>
<reference evidence="1 2" key="1">
    <citation type="submission" date="2020-04" db="EMBL/GenBank/DDBJ databases">
        <authorList>
            <person name="Zheng R.K."/>
            <person name="Sun C.M."/>
        </authorList>
    </citation>
    <scope>NUCLEOTIDE SEQUENCE [LARGE SCALE GENOMIC DNA]</scope>
    <source>
        <strain evidence="2">zrk29</strain>
    </source>
</reference>
<proteinExistence type="predicted"/>
<sequence>MKKNRLIQSLLLLIFAFLLTITATYAWISLYESAGSVQINTGQISYTYHGSFIDESEIIFPDKELLNEDIFVNNQSNIDTSLRLKIDYTLVEEVISLKTYKNEASDDLFVEFGSSFVLDGDYWYYIASDHAISNTGVIALINFIYYDGFKASNEYATNQVSLYVLIQVKQADHVEWTDLTSIDFNG</sequence>
<gene>
    <name evidence="1" type="ORF">HF295_04075</name>
</gene>
<dbReference type="Proteomes" id="UP000512167">
    <property type="component" value="Chromosome"/>
</dbReference>
<dbReference type="KEGG" id="tbk:HF295_04075"/>
<protein>
    <submittedName>
        <fullName evidence="1">Uncharacterized protein</fullName>
    </submittedName>
</protein>
<keyword evidence="2" id="KW-1185">Reference proteome</keyword>
<evidence type="ECO:0000313" key="1">
    <source>
        <dbReference type="EMBL" id="QLY40081.1"/>
    </source>
</evidence>
<dbReference type="AlphaFoldDB" id="A0A7L6N3F8"/>
<organism evidence="1 2">
    <name type="scientific">Hujiaoplasma nucleasis</name>
    <dbReference type="NCBI Taxonomy" id="2725268"/>
    <lineage>
        <taxon>Bacteria</taxon>
        <taxon>Bacillati</taxon>
        <taxon>Mycoplasmatota</taxon>
        <taxon>Mollicutes</taxon>
        <taxon>Candidatus Izemoplasmatales</taxon>
        <taxon>Hujiaoplasmataceae</taxon>
        <taxon>Hujiaoplasma</taxon>
    </lineage>
</organism>
<name>A0A7L6N3F8_9MOLU</name>
<accession>A0A7L6N3F8</accession>